<reference evidence="2" key="1">
    <citation type="submission" date="2023-06" db="EMBL/GenBank/DDBJ databases">
        <title>Genome-scale phylogeny and comparative genomics of the fungal order Sordariales.</title>
        <authorList>
            <consortium name="Lawrence Berkeley National Laboratory"/>
            <person name="Hensen N."/>
            <person name="Bonometti L."/>
            <person name="Westerberg I."/>
            <person name="Brannstrom I.O."/>
            <person name="Guillou S."/>
            <person name="Cros-Aarteil S."/>
            <person name="Calhoun S."/>
            <person name="Haridas S."/>
            <person name="Kuo A."/>
            <person name="Mondo S."/>
            <person name="Pangilinan J."/>
            <person name="Riley R."/>
            <person name="LaButti K."/>
            <person name="Andreopoulos B."/>
            <person name="Lipzen A."/>
            <person name="Chen C."/>
            <person name="Yanf M."/>
            <person name="Daum C."/>
            <person name="Ng V."/>
            <person name="Clum A."/>
            <person name="Steindorff A."/>
            <person name="Ohm R."/>
            <person name="Martin F."/>
            <person name="Silar P."/>
            <person name="Natvig D."/>
            <person name="Lalanne C."/>
            <person name="Gautier V."/>
            <person name="Ament-velasquez S.L."/>
            <person name="Kruys A."/>
            <person name="Hutchinson M.I."/>
            <person name="Powell A.J."/>
            <person name="Barry K."/>
            <person name="Miller A.N."/>
            <person name="Grigoriev I.V."/>
            <person name="Debuchy R."/>
            <person name="Gladieux P."/>
            <person name="Thoren M.H."/>
            <person name="Johannesson H."/>
        </authorList>
    </citation>
    <scope>NUCLEOTIDE SEQUENCE</scope>
    <source>
        <strain evidence="2">SMH2392-1A</strain>
    </source>
</reference>
<protein>
    <recommendedName>
        <fullName evidence="4">Transglycosylase SLT domain-containing protein</fullName>
    </recommendedName>
</protein>
<evidence type="ECO:0000256" key="1">
    <source>
        <dbReference type="SAM" id="SignalP"/>
    </source>
</evidence>
<dbReference type="EMBL" id="JAUIRO010000008">
    <property type="protein sequence ID" value="KAK0703831.1"/>
    <property type="molecule type" value="Genomic_DNA"/>
</dbReference>
<accession>A0AA39ZU80</accession>
<dbReference type="AlphaFoldDB" id="A0AA39ZU80"/>
<proteinExistence type="predicted"/>
<name>A0AA39ZU80_9PEZI</name>
<keyword evidence="1" id="KW-0732">Signal</keyword>
<organism evidence="2 3">
    <name type="scientific">Lasiosphaeria miniovina</name>
    <dbReference type="NCBI Taxonomy" id="1954250"/>
    <lineage>
        <taxon>Eukaryota</taxon>
        <taxon>Fungi</taxon>
        <taxon>Dikarya</taxon>
        <taxon>Ascomycota</taxon>
        <taxon>Pezizomycotina</taxon>
        <taxon>Sordariomycetes</taxon>
        <taxon>Sordariomycetidae</taxon>
        <taxon>Sordariales</taxon>
        <taxon>Lasiosphaeriaceae</taxon>
        <taxon>Lasiosphaeria</taxon>
    </lineage>
</organism>
<feature type="chain" id="PRO_5041411895" description="Transglycosylase SLT domain-containing protein" evidence="1">
    <location>
        <begin position="18"/>
        <end position="202"/>
    </location>
</feature>
<evidence type="ECO:0008006" key="4">
    <source>
        <dbReference type="Google" id="ProtNLM"/>
    </source>
</evidence>
<feature type="signal peptide" evidence="1">
    <location>
        <begin position="1"/>
        <end position="17"/>
    </location>
</feature>
<gene>
    <name evidence="2" type="ORF">B0T26DRAFT_681456</name>
</gene>
<evidence type="ECO:0000313" key="2">
    <source>
        <dbReference type="EMBL" id="KAK0703831.1"/>
    </source>
</evidence>
<dbReference type="RefSeq" id="XP_060290690.1">
    <property type="nucleotide sequence ID" value="XM_060440640.1"/>
</dbReference>
<dbReference type="GeneID" id="85323910"/>
<dbReference type="Proteomes" id="UP001172101">
    <property type="component" value="Unassembled WGS sequence"/>
</dbReference>
<sequence length="202" mass="21075">MLTQYFLAVFLAGFSAAASLVPLAGRATSVGAVAAIEAIMPTSNSCGRGLEECRTAMQAAPFFIKAFADFQFSEMAAMLALIGYESGDMKYKHNVFPGVAGQGTSNMMSPTFVAEYAVDVLGASAVASKSPADVLALVTPDEYNFGSAPWFLAKKCDPGVRTALQASGDAGWSAYMGCVGVDSSDAARLAYWNRAKAAFNLA</sequence>
<evidence type="ECO:0000313" key="3">
    <source>
        <dbReference type="Proteomes" id="UP001172101"/>
    </source>
</evidence>
<keyword evidence="3" id="KW-1185">Reference proteome</keyword>
<comment type="caution">
    <text evidence="2">The sequence shown here is derived from an EMBL/GenBank/DDBJ whole genome shotgun (WGS) entry which is preliminary data.</text>
</comment>